<dbReference type="Gene3D" id="3.40.30.120">
    <property type="match status" value="1"/>
</dbReference>
<dbReference type="Pfam" id="PF01494">
    <property type="entry name" value="FAD_binding_3"/>
    <property type="match status" value="1"/>
</dbReference>
<keyword evidence="5" id="KW-1133">Transmembrane helix</keyword>
<organism evidence="7 8">
    <name type="scientific">Coniophora puteana (strain RWD-64-598)</name>
    <name type="common">Brown rot fungus</name>
    <dbReference type="NCBI Taxonomy" id="741705"/>
    <lineage>
        <taxon>Eukaryota</taxon>
        <taxon>Fungi</taxon>
        <taxon>Dikarya</taxon>
        <taxon>Basidiomycota</taxon>
        <taxon>Agaricomycotina</taxon>
        <taxon>Agaricomycetes</taxon>
        <taxon>Agaricomycetidae</taxon>
        <taxon>Boletales</taxon>
        <taxon>Coniophorineae</taxon>
        <taxon>Coniophoraceae</taxon>
        <taxon>Coniophora</taxon>
    </lineage>
</organism>
<dbReference type="Proteomes" id="UP000053558">
    <property type="component" value="Unassembled WGS sequence"/>
</dbReference>
<evidence type="ECO:0000256" key="2">
    <source>
        <dbReference type="ARBA" id="ARBA00022630"/>
    </source>
</evidence>
<dbReference type="PANTHER" id="PTHR43004">
    <property type="entry name" value="TRK SYSTEM POTASSIUM UPTAKE PROTEIN"/>
    <property type="match status" value="1"/>
</dbReference>
<protein>
    <recommendedName>
        <fullName evidence="6">FAD-binding domain-containing protein</fullName>
    </recommendedName>
</protein>
<dbReference type="PRINTS" id="PR00420">
    <property type="entry name" value="RNGMNOXGNASE"/>
</dbReference>
<keyword evidence="3" id="KW-0274">FAD</keyword>
<keyword evidence="5" id="KW-0472">Membrane</keyword>
<dbReference type="InterPro" id="IPR002938">
    <property type="entry name" value="FAD-bd"/>
</dbReference>
<dbReference type="Gene3D" id="3.50.50.60">
    <property type="entry name" value="FAD/NAD(P)-binding domain"/>
    <property type="match status" value="1"/>
</dbReference>
<keyword evidence="5" id="KW-0812">Transmembrane</keyword>
<name>A0A5M3N173_CONPW</name>
<evidence type="ECO:0000256" key="1">
    <source>
        <dbReference type="ARBA" id="ARBA00001974"/>
    </source>
</evidence>
<dbReference type="GO" id="GO:0016709">
    <property type="term" value="F:oxidoreductase activity, acting on paired donors, with incorporation or reduction of molecular oxygen, NAD(P)H as one donor, and incorporation of one atom of oxygen"/>
    <property type="evidence" value="ECO:0007669"/>
    <property type="project" value="UniProtKB-ARBA"/>
</dbReference>
<evidence type="ECO:0000259" key="6">
    <source>
        <dbReference type="Pfam" id="PF01494"/>
    </source>
</evidence>
<comment type="caution">
    <text evidence="7">The sequence shown here is derived from an EMBL/GenBank/DDBJ whole genome shotgun (WGS) entry which is preliminary data.</text>
</comment>
<feature type="domain" description="FAD-binding" evidence="6">
    <location>
        <begin position="5"/>
        <end position="387"/>
    </location>
</feature>
<dbReference type="OMA" id="STHEIVM"/>
<evidence type="ECO:0000313" key="8">
    <source>
        <dbReference type="Proteomes" id="UP000053558"/>
    </source>
</evidence>
<dbReference type="AlphaFoldDB" id="A0A5M3N173"/>
<evidence type="ECO:0000313" key="7">
    <source>
        <dbReference type="EMBL" id="EIW84631.1"/>
    </source>
</evidence>
<feature type="transmembrane region" description="Helical" evidence="5">
    <location>
        <begin position="45"/>
        <end position="61"/>
    </location>
</feature>
<dbReference type="KEGG" id="cput:CONPUDRAFT_149512"/>
<dbReference type="SUPFAM" id="SSF51905">
    <property type="entry name" value="FAD/NAD(P)-binding domain"/>
    <property type="match status" value="1"/>
</dbReference>
<reference evidence="8" key="1">
    <citation type="journal article" date="2012" name="Science">
        <title>The Paleozoic origin of enzymatic lignin decomposition reconstructed from 31 fungal genomes.</title>
        <authorList>
            <person name="Floudas D."/>
            <person name="Binder M."/>
            <person name="Riley R."/>
            <person name="Barry K."/>
            <person name="Blanchette R.A."/>
            <person name="Henrissat B."/>
            <person name="Martinez A.T."/>
            <person name="Otillar R."/>
            <person name="Spatafora J.W."/>
            <person name="Yadav J.S."/>
            <person name="Aerts A."/>
            <person name="Benoit I."/>
            <person name="Boyd A."/>
            <person name="Carlson A."/>
            <person name="Copeland A."/>
            <person name="Coutinho P.M."/>
            <person name="de Vries R.P."/>
            <person name="Ferreira P."/>
            <person name="Findley K."/>
            <person name="Foster B."/>
            <person name="Gaskell J."/>
            <person name="Glotzer D."/>
            <person name="Gorecki P."/>
            <person name="Heitman J."/>
            <person name="Hesse C."/>
            <person name="Hori C."/>
            <person name="Igarashi K."/>
            <person name="Jurgens J.A."/>
            <person name="Kallen N."/>
            <person name="Kersten P."/>
            <person name="Kohler A."/>
            <person name="Kuees U."/>
            <person name="Kumar T.K.A."/>
            <person name="Kuo A."/>
            <person name="LaButti K."/>
            <person name="Larrondo L.F."/>
            <person name="Lindquist E."/>
            <person name="Ling A."/>
            <person name="Lombard V."/>
            <person name="Lucas S."/>
            <person name="Lundell T."/>
            <person name="Martin R."/>
            <person name="McLaughlin D.J."/>
            <person name="Morgenstern I."/>
            <person name="Morin E."/>
            <person name="Murat C."/>
            <person name="Nagy L.G."/>
            <person name="Nolan M."/>
            <person name="Ohm R.A."/>
            <person name="Patyshakuliyeva A."/>
            <person name="Rokas A."/>
            <person name="Ruiz-Duenas F.J."/>
            <person name="Sabat G."/>
            <person name="Salamov A."/>
            <person name="Samejima M."/>
            <person name="Schmutz J."/>
            <person name="Slot J.C."/>
            <person name="St John F."/>
            <person name="Stenlid J."/>
            <person name="Sun H."/>
            <person name="Sun S."/>
            <person name="Syed K."/>
            <person name="Tsang A."/>
            <person name="Wiebenga A."/>
            <person name="Young D."/>
            <person name="Pisabarro A."/>
            <person name="Eastwood D.C."/>
            <person name="Martin F."/>
            <person name="Cullen D."/>
            <person name="Grigoriev I.V."/>
            <person name="Hibbett D.S."/>
        </authorList>
    </citation>
    <scope>NUCLEOTIDE SEQUENCE [LARGE SCALE GENOMIC DNA]</scope>
    <source>
        <strain evidence="8">RWD-64-598 SS2</strain>
    </source>
</reference>
<evidence type="ECO:0000256" key="5">
    <source>
        <dbReference type="SAM" id="Phobius"/>
    </source>
</evidence>
<dbReference type="Gene3D" id="3.30.70.2450">
    <property type="match status" value="1"/>
</dbReference>
<dbReference type="InterPro" id="IPR050641">
    <property type="entry name" value="RIFMO-like"/>
</dbReference>
<proteinExistence type="predicted"/>
<dbReference type="EMBL" id="JH711574">
    <property type="protein sequence ID" value="EIW84631.1"/>
    <property type="molecule type" value="Genomic_DNA"/>
</dbReference>
<evidence type="ECO:0000256" key="4">
    <source>
        <dbReference type="ARBA" id="ARBA00023002"/>
    </source>
</evidence>
<dbReference type="InterPro" id="IPR036188">
    <property type="entry name" value="FAD/NAD-bd_sf"/>
</dbReference>
<dbReference type="OrthoDB" id="1716816at2759"/>
<feature type="transmembrane region" description="Helical" evidence="5">
    <location>
        <begin position="6"/>
        <end position="24"/>
    </location>
</feature>
<dbReference type="GO" id="GO:0071949">
    <property type="term" value="F:FAD binding"/>
    <property type="evidence" value="ECO:0007669"/>
    <property type="project" value="InterPro"/>
</dbReference>
<dbReference type="RefSeq" id="XP_007764372.1">
    <property type="nucleotide sequence ID" value="XM_007766182.1"/>
</dbReference>
<evidence type="ECO:0000256" key="3">
    <source>
        <dbReference type="ARBA" id="ARBA00022827"/>
    </source>
</evidence>
<dbReference type="GeneID" id="19202605"/>
<gene>
    <name evidence="7" type="ORF">CONPUDRAFT_149512</name>
</gene>
<keyword evidence="2" id="KW-0285">Flavoprotein</keyword>
<comment type="cofactor">
    <cofactor evidence="1">
        <name>FAD</name>
        <dbReference type="ChEBI" id="CHEBI:57692"/>
    </cofactor>
</comment>
<dbReference type="PANTHER" id="PTHR43004:SF19">
    <property type="entry name" value="BINDING MONOOXYGENASE, PUTATIVE (JCVI)-RELATED"/>
    <property type="match status" value="1"/>
</dbReference>
<accession>A0A5M3N173</accession>
<sequence length="578" mass="63289">MNTSTTILIAGAGPTGLIAALTLLKNGISVRIIEKERTTRRGQRGTGTYVSAFFLAILIGTEESRQPRTLEVYNFLGITEALDRAEEIQLFQSHTFGSVEVLKEFDFVPDAADPTPSIPFNRPLVLGQNIAEGIFMSHLAELGCIVEYGKELRGFTQNEKGVVAEISAWNGERDVSETIEAQFLIGADGATRKLLNLTFLGETREMTTVVTCDARFKCSALTRERTHHFGDGSNSSYDDHHLSQTLLNRVFSVVMMPVSWHGDDDGWQLIMSGDKIDADKLVTNKEALFSLIRDVIGCPVEFIELGWISYFRPNIRMADKFGHGRAFVAGDAAHIHSPTGGQGLNSGIQDGFQLAWKIALVAKGLSPLSLLETYTAERRPVIAQMLNLTTNLMDKTWGPKQVSVDSAWRRTRILYMLGVNYRTSPIVLDEFSSGVAPIPAYGFEISDQLVAGDRAPDAPGLFDGERAFKLFELFKPTHHTAMIFTSDVQAAEEIVSSLAAYSELGVVRILVVLPTGARLAGTVLGGARVFVDKDGYAHAHYYAQDSPRVVIVRPDGVVGAMVAGLSGVQKYFKLILSH</sequence>
<keyword evidence="4" id="KW-0560">Oxidoreductase</keyword>
<keyword evidence="8" id="KW-1185">Reference proteome</keyword>